<accession>A0ABV5WBM8</accession>
<keyword evidence="2 8" id="KW-0808">Transferase</keyword>
<dbReference type="PANTHER" id="PTHR43509:SF1">
    <property type="entry name" value="SULFATE ADENYLYLTRANSFERASE"/>
    <property type="match status" value="1"/>
</dbReference>
<dbReference type="NCBIfam" id="NF003166">
    <property type="entry name" value="PRK04149.1"/>
    <property type="match status" value="1"/>
</dbReference>
<dbReference type="InterPro" id="IPR014729">
    <property type="entry name" value="Rossmann-like_a/b/a_fold"/>
</dbReference>
<comment type="similarity">
    <text evidence="6 8">Belongs to the sulfate adenylyltransferase family.</text>
</comment>
<dbReference type="NCBIfam" id="TIGR00339">
    <property type="entry name" value="sopT"/>
    <property type="match status" value="1"/>
</dbReference>
<dbReference type="CDD" id="cd00517">
    <property type="entry name" value="ATPS"/>
    <property type="match status" value="1"/>
</dbReference>
<comment type="pathway">
    <text evidence="1 8">Sulfur metabolism; hydrogen sulfide biosynthesis; sulfite from sulfate: step 1/3.</text>
</comment>
<dbReference type="InterPro" id="IPR025980">
    <property type="entry name" value="ATP-Sase_PUA-like_dom"/>
</dbReference>
<keyword evidence="4 8" id="KW-0547">Nucleotide-binding</keyword>
<comment type="catalytic activity">
    <reaction evidence="7 8">
        <text>sulfate + ATP + H(+) = adenosine 5'-phosphosulfate + diphosphate</text>
        <dbReference type="Rhea" id="RHEA:18133"/>
        <dbReference type="ChEBI" id="CHEBI:15378"/>
        <dbReference type="ChEBI" id="CHEBI:16189"/>
        <dbReference type="ChEBI" id="CHEBI:30616"/>
        <dbReference type="ChEBI" id="CHEBI:33019"/>
        <dbReference type="ChEBI" id="CHEBI:58243"/>
        <dbReference type="EC" id="2.7.7.4"/>
    </reaction>
</comment>
<name>A0ABV5WBM8_9BACI</name>
<dbReference type="EC" id="2.7.7.4" evidence="8"/>
<gene>
    <name evidence="8 11" type="primary">sat</name>
    <name evidence="11" type="ORF">ACFFMS_04430</name>
</gene>
<feature type="domain" description="Sulphate adenylyltransferase catalytic" evidence="9">
    <location>
        <begin position="163"/>
        <end position="373"/>
    </location>
</feature>
<keyword evidence="3 8" id="KW-0548">Nucleotidyltransferase</keyword>
<evidence type="ECO:0000256" key="6">
    <source>
        <dbReference type="ARBA" id="ARBA00037980"/>
    </source>
</evidence>
<dbReference type="SUPFAM" id="SSF52374">
    <property type="entry name" value="Nucleotidylyl transferase"/>
    <property type="match status" value="1"/>
</dbReference>
<sequence length="382" mass="42710">MTSITAHGGVLINRVDETYSTAHIQKEIELDNIALSDLELIAVGAYSPLTGFLNQEDYNSVVERMRLADGTVWSIPIALPVTEEKANELTAGEEVRLVQGGVTYGVLTVGDIYVPDKQKEAENVYRTTDLAHPGVKKMLERPSVYVGGAITLVKRTEKDQFAEFRLDPAETRQKFQDLGWKTVVGFQTRNPVHRAHEYIQKAALEIVDGLFLNPLVGETKSDDIPADVRMESYQVLLKNYYPQDRVFLAVFPAAMRYAGPREAIFHAMVRKNFGCTHFIVGRDHAGVGNYYGTYDAQHIFSNFTAEELGIQPLFFEHSFYCTKCEGMASSKTCPHGAEDRVILSGTKVRELLRSGQLPPSTFSRKEVVEVLIRGMQEQPVNA</sequence>
<dbReference type="InterPro" id="IPR015947">
    <property type="entry name" value="PUA-like_sf"/>
</dbReference>
<protein>
    <recommendedName>
        <fullName evidence="8">Sulfate adenylyltransferase</fullName>
        <ecNumber evidence="8">2.7.7.4</ecNumber>
    </recommendedName>
    <alternativeName>
        <fullName evidence="8">ATP-sulfurylase</fullName>
    </alternativeName>
    <alternativeName>
        <fullName evidence="8">Sulfate adenylate transferase</fullName>
        <shortName evidence="8">SAT</shortName>
    </alternativeName>
</protein>
<dbReference type="GO" id="GO:0004781">
    <property type="term" value="F:sulfate adenylyltransferase (ATP) activity"/>
    <property type="evidence" value="ECO:0007669"/>
    <property type="project" value="UniProtKB-EC"/>
</dbReference>
<dbReference type="Gene3D" id="3.10.400.10">
    <property type="entry name" value="Sulfate adenylyltransferase"/>
    <property type="match status" value="1"/>
</dbReference>
<evidence type="ECO:0000256" key="5">
    <source>
        <dbReference type="ARBA" id="ARBA00022840"/>
    </source>
</evidence>
<dbReference type="SUPFAM" id="SSF88697">
    <property type="entry name" value="PUA domain-like"/>
    <property type="match status" value="1"/>
</dbReference>
<organism evidence="11 12">
    <name type="scientific">Ectobacillus funiculus</name>
    <dbReference type="NCBI Taxonomy" id="137993"/>
    <lineage>
        <taxon>Bacteria</taxon>
        <taxon>Bacillati</taxon>
        <taxon>Bacillota</taxon>
        <taxon>Bacilli</taxon>
        <taxon>Bacillales</taxon>
        <taxon>Bacillaceae</taxon>
        <taxon>Ectobacillus</taxon>
    </lineage>
</organism>
<evidence type="ECO:0000313" key="11">
    <source>
        <dbReference type="EMBL" id="MFB9757790.1"/>
    </source>
</evidence>
<proteinExistence type="inferred from homology"/>
<evidence type="ECO:0000256" key="8">
    <source>
        <dbReference type="HAMAP-Rule" id="MF_00066"/>
    </source>
</evidence>
<comment type="caution">
    <text evidence="11">The sequence shown here is derived from an EMBL/GenBank/DDBJ whole genome shotgun (WGS) entry which is preliminary data.</text>
</comment>
<dbReference type="Pfam" id="PF14306">
    <property type="entry name" value="PUA_2"/>
    <property type="match status" value="1"/>
</dbReference>
<dbReference type="InterPro" id="IPR024951">
    <property type="entry name" value="Sulfurylase_cat_dom"/>
</dbReference>
<dbReference type="RefSeq" id="WP_379948047.1">
    <property type="nucleotide sequence ID" value="NZ_JBHMAF010000017.1"/>
</dbReference>
<reference evidence="11 12" key="1">
    <citation type="submission" date="2024-09" db="EMBL/GenBank/DDBJ databases">
        <authorList>
            <person name="Sun Q."/>
            <person name="Mori K."/>
        </authorList>
    </citation>
    <scope>NUCLEOTIDE SEQUENCE [LARGE SCALE GENOMIC DNA]</scope>
    <source>
        <strain evidence="11 12">JCM 11201</strain>
    </source>
</reference>
<evidence type="ECO:0000256" key="1">
    <source>
        <dbReference type="ARBA" id="ARBA00005048"/>
    </source>
</evidence>
<evidence type="ECO:0000259" key="9">
    <source>
        <dbReference type="Pfam" id="PF01747"/>
    </source>
</evidence>
<dbReference type="EMBL" id="JBHMAF010000017">
    <property type="protein sequence ID" value="MFB9757790.1"/>
    <property type="molecule type" value="Genomic_DNA"/>
</dbReference>
<evidence type="ECO:0000256" key="2">
    <source>
        <dbReference type="ARBA" id="ARBA00022679"/>
    </source>
</evidence>
<dbReference type="HAMAP" id="MF_00066">
    <property type="entry name" value="Sulf_adenylyltr"/>
    <property type="match status" value="1"/>
</dbReference>
<dbReference type="Proteomes" id="UP001589609">
    <property type="component" value="Unassembled WGS sequence"/>
</dbReference>
<evidence type="ECO:0000256" key="3">
    <source>
        <dbReference type="ARBA" id="ARBA00022695"/>
    </source>
</evidence>
<evidence type="ECO:0000256" key="7">
    <source>
        <dbReference type="ARBA" id="ARBA00049370"/>
    </source>
</evidence>
<evidence type="ECO:0000313" key="12">
    <source>
        <dbReference type="Proteomes" id="UP001589609"/>
    </source>
</evidence>
<evidence type="ECO:0000256" key="4">
    <source>
        <dbReference type="ARBA" id="ARBA00022741"/>
    </source>
</evidence>
<dbReference type="InterPro" id="IPR002650">
    <property type="entry name" value="Sulphate_adenylyltransferase"/>
</dbReference>
<dbReference type="PANTHER" id="PTHR43509">
    <property type="match status" value="1"/>
</dbReference>
<feature type="domain" description="ATP-sulfurylase PUA-like" evidence="10">
    <location>
        <begin position="5"/>
        <end position="154"/>
    </location>
</feature>
<keyword evidence="5 8" id="KW-0067">ATP-binding</keyword>
<evidence type="ECO:0000259" key="10">
    <source>
        <dbReference type="Pfam" id="PF14306"/>
    </source>
</evidence>
<dbReference type="Gene3D" id="3.40.50.620">
    <property type="entry name" value="HUPs"/>
    <property type="match status" value="1"/>
</dbReference>
<keyword evidence="12" id="KW-1185">Reference proteome</keyword>
<dbReference type="Pfam" id="PF01747">
    <property type="entry name" value="ATP-sulfurylase"/>
    <property type="match status" value="1"/>
</dbReference>
<dbReference type="InterPro" id="IPR020792">
    <property type="entry name" value="SO4_adenylyltransferase_pro"/>
</dbReference>